<dbReference type="Pfam" id="PF09608">
    <property type="entry name" value="Alph_Pro_TM"/>
    <property type="match status" value="1"/>
</dbReference>
<organism evidence="3 4">
    <name type="scientific">Sulfitobacter aestuarii</name>
    <dbReference type="NCBI Taxonomy" id="2161676"/>
    <lineage>
        <taxon>Bacteria</taxon>
        <taxon>Pseudomonadati</taxon>
        <taxon>Pseudomonadota</taxon>
        <taxon>Alphaproteobacteria</taxon>
        <taxon>Rhodobacterales</taxon>
        <taxon>Roseobacteraceae</taxon>
        <taxon>Sulfitobacter</taxon>
    </lineage>
</organism>
<dbReference type="Proteomes" id="UP001597474">
    <property type="component" value="Unassembled WGS sequence"/>
</dbReference>
<gene>
    <name evidence="3" type="ORF">ACFSUD_12200</name>
</gene>
<keyword evidence="1" id="KW-0812">Transmembrane</keyword>
<protein>
    <submittedName>
        <fullName evidence="3">TIGR02186 family protein</fullName>
    </submittedName>
</protein>
<sequence length="259" mass="28499">MRALLKALLLPLLLAMLHVPSPASAEEIVLGLSQAEVSITTNFDGSEILVYGAVKRESAIPPGPELEVVLTIAGPSRPVMVRRKEKRFGIWLNTDAVEVDRAPSFYAVVTSGPIHEVLKRIEDLRHKISIPRAIRSVGAPMNISDSPSFTEALIRIRTRAGLYQVVEDGVKVDEQTLFRAAVRLPAALTEGEYATRIFLTRRGNVVAQYETTIDVRKVGLERWLFNLSRENALLYGLMSLALAIAAGWGASAIFGMLRR</sequence>
<comment type="caution">
    <text evidence="3">The sequence shown here is derived from an EMBL/GenBank/DDBJ whole genome shotgun (WGS) entry which is preliminary data.</text>
</comment>
<name>A0ABW5U3S2_9RHOB</name>
<feature type="signal peptide" evidence="2">
    <location>
        <begin position="1"/>
        <end position="25"/>
    </location>
</feature>
<dbReference type="InterPro" id="IPR019088">
    <property type="entry name" value="CHP02186-rel_TM"/>
</dbReference>
<keyword evidence="1" id="KW-0472">Membrane</keyword>
<keyword evidence="2" id="KW-0732">Signal</keyword>
<dbReference type="EMBL" id="JBHUMP010000010">
    <property type="protein sequence ID" value="MFD2740339.1"/>
    <property type="molecule type" value="Genomic_DNA"/>
</dbReference>
<evidence type="ECO:0000313" key="4">
    <source>
        <dbReference type="Proteomes" id="UP001597474"/>
    </source>
</evidence>
<proteinExistence type="predicted"/>
<evidence type="ECO:0000256" key="2">
    <source>
        <dbReference type="SAM" id="SignalP"/>
    </source>
</evidence>
<evidence type="ECO:0000256" key="1">
    <source>
        <dbReference type="SAM" id="Phobius"/>
    </source>
</evidence>
<feature type="chain" id="PRO_5046912938" evidence="2">
    <location>
        <begin position="26"/>
        <end position="259"/>
    </location>
</feature>
<keyword evidence="1" id="KW-1133">Transmembrane helix</keyword>
<dbReference type="RefSeq" id="WP_386374806.1">
    <property type="nucleotide sequence ID" value="NZ_JBHUMP010000010.1"/>
</dbReference>
<evidence type="ECO:0000313" key="3">
    <source>
        <dbReference type="EMBL" id="MFD2740339.1"/>
    </source>
</evidence>
<accession>A0ABW5U3S2</accession>
<keyword evidence="4" id="KW-1185">Reference proteome</keyword>
<feature type="transmembrane region" description="Helical" evidence="1">
    <location>
        <begin position="232"/>
        <end position="257"/>
    </location>
</feature>
<reference evidence="4" key="1">
    <citation type="journal article" date="2019" name="Int. J. Syst. Evol. Microbiol.">
        <title>The Global Catalogue of Microorganisms (GCM) 10K type strain sequencing project: providing services to taxonomists for standard genome sequencing and annotation.</title>
        <authorList>
            <consortium name="The Broad Institute Genomics Platform"/>
            <consortium name="The Broad Institute Genome Sequencing Center for Infectious Disease"/>
            <person name="Wu L."/>
            <person name="Ma J."/>
        </authorList>
    </citation>
    <scope>NUCLEOTIDE SEQUENCE [LARGE SCALE GENOMIC DNA]</scope>
    <source>
        <strain evidence="4">TISTR 2562</strain>
    </source>
</reference>